<protein>
    <submittedName>
        <fullName evidence="2">DUF11 domain-containing protein</fullName>
    </submittedName>
</protein>
<dbReference type="PANTHER" id="PTHR34819">
    <property type="entry name" value="LARGE CYSTEINE-RICH PERIPLASMIC PROTEIN OMCB"/>
    <property type="match status" value="1"/>
</dbReference>
<keyword evidence="3" id="KW-1185">Reference proteome</keyword>
<feature type="domain" description="DUF11" evidence="1">
    <location>
        <begin position="2841"/>
        <end position="2950"/>
    </location>
</feature>
<feature type="domain" description="DUF11" evidence="1">
    <location>
        <begin position="2305"/>
        <end position="2414"/>
    </location>
</feature>
<dbReference type="InterPro" id="IPR026341">
    <property type="entry name" value="T9SS_type_B"/>
</dbReference>
<dbReference type="Pfam" id="PF13585">
    <property type="entry name" value="CHU_C"/>
    <property type="match status" value="1"/>
</dbReference>
<gene>
    <name evidence="2" type="ORF">F0L74_07230</name>
</gene>
<feature type="domain" description="DUF11" evidence="1">
    <location>
        <begin position="2710"/>
        <end position="2816"/>
    </location>
</feature>
<dbReference type="InterPro" id="IPR047589">
    <property type="entry name" value="DUF11_rpt"/>
</dbReference>
<dbReference type="NCBIfam" id="TIGR04131">
    <property type="entry name" value="Bac_Flav_CTERM"/>
    <property type="match status" value="1"/>
</dbReference>
<dbReference type="EMBL" id="VUOC01000001">
    <property type="protein sequence ID" value="KAA2245737.1"/>
    <property type="molecule type" value="Genomic_DNA"/>
</dbReference>
<feature type="domain" description="DUF11" evidence="1">
    <location>
        <begin position="1903"/>
        <end position="2012"/>
    </location>
</feature>
<feature type="domain" description="DUF11" evidence="1">
    <location>
        <begin position="3235"/>
        <end position="3352"/>
    </location>
</feature>
<feature type="domain" description="DUF11" evidence="1">
    <location>
        <begin position="2573"/>
        <end position="2682"/>
    </location>
</feature>
<feature type="domain" description="DUF11" evidence="1">
    <location>
        <begin position="830"/>
        <end position="941"/>
    </location>
</feature>
<dbReference type="PANTHER" id="PTHR34819:SF3">
    <property type="entry name" value="CELL SURFACE PROTEIN"/>
    <property type="match status" value="1"/>
</dbReference>
<feature type="domain" description="DUF11" evidence="1">
    <location>
        <begin position="1359"/>
        <end position="1479"/>
    </location>
</feature>
<reference evidence="2 3" key="2">
    <citation type="submission" date="2019-09" db="EMBL/GenBank/DDBJ databases">
        <authorList>
            <person name="Jin C."/>
        </authorList>
    </citation>
    <scope>NUCLEOTIDE SEQUENCE [LARGE SCALE GENOMIC DNA]</scope>
    <source>
        <strain evidence="2 3">BN140078</strain>
    </source>
</reference>
<feature type="domain" description="DUF11" evidence="1">
    <location>
        <begin position="3110"/>
        <end position="3218"/>
    </location>
</feature>
<feature type="domain" description="DUF11" evidence="1">
    <location>
        <begin position="3916"/>
        <end position="4022"/>
    </location>
</feature>
<organism evidence="2 3">
    <name type="scientific">Chitinophaga agrisoli</name>
    <dbReference type="NCBI Taxonomy" id="2607653"/>
    <lineage>
        <taxon>Bacteria</taxon>
        <taxon>Pseudomonadati</taxon>
        <taxon>Bacteroidota</taxon>
        <taxon>Chitinophagia</taxon>
        <taxon>Chitinophagales</taxon>
        <taxon>Chitinophagaceae</taxon>
        <taxon>Chitinophaga</taxon>
    </lineage>
</organism>
<dbReference type="Gene3D" id="2.60.40.10">
    <property type="entry name" value="Immunoglobulins"/>
    <property type="match status" value="2"/>
</dbReference>
<feature type="domain" description="DUF11" evidence="1">
    <location>
        <begin position="3648"/>
        <end position="3757"/>
    </location>
</feature>
<dbReference type="Pfam" id="PF17963">
    <property type="entry name" value="Big_9"/>
    <property type="match status" value="1"/>
</dbReference>
<dbReference type="Pfam" id="PF01345">
    <property type="entry name" value="DUF11"/>
    <property type="match status" value="25"/>
</dbReference>
<accession>A0A5B2W5T4</accession>
<evidence type="ECO:0000313" key="3">
    <source>
        <dbReference type="Proteomes" id="UP000324611"/>
    </source>
</evidence>
<feature type="domain" description="DUF11" evidence="1">
    <location>
        <begin position="701"/>
        <end position="813"/>
    </location>
</feature>
<feature type="domain" description="DUF11" evidence="1">
    <location>
        <begin position="959"/>
        <end position="1077"/>
    </location>
</feature>
<feature type="domain" description="DUF11" evidence="1">
    <location>
        <begin position="1233"/>
        <end position="1342"/>
    </location>
</feature>
<comment type="caution">
    <text evidence="2">The sequence shown here is derived from an EMBL/GenBank/DDBJ whole genome shotgun (WGS) entry which is preliminary data.</text>
</comment>
<feature type="domain" description="DUF11" evidence="1">
    <location>
        <begin position="3780"/>
        <end position="3890"/>
    </location>
</feature>
<evidence type="ECO:0000259" key="1">
    <source>
        <dbReference type="Pfam" id="PF01345"/>
    </source>
</evidence>
<sequence>MFPVSVSLSRKLLLINMNRFYKTTFTYCITLLCLLAGFSSYAEGSKDLYPTGATGQRAWLMCTSMPGATTWPFTALGTHFVYANVGEKVQAASSGQNVGAGRIRLTAPDGTVYNSANDDVGKIPNRAGELAGPTPNPGGYTPFSRTVGAGQAGIWKVEFIPTGDINANADNGGTIDATANWTQPADKNAIAAWDISVRNTANTAFITGRVYANVLNMYVTDGRYYGKIYVQTNDGYLYRVQNNGIAGIGFLAFVNNKGITNGTTDAALPAYKSANNTNSGTIKDPREPDGATSITQKMFYNLPNTDLPTSSVLPGGGITWLKMPATLPTISSISIDGVEGTANQVSSKGAYIKFNASQAGTFRVTLVGPPGFVTRKITGSAAAGPNSVFWDGKDGAGSRPGLGTASVVAHIQLQGGEVHFPLIDVEANASGMIIQQMDAAGTTVITDKVFWDDADLPVISGQIASSPITNGNDGTGISSSTNGHKWGKASTPPSASEFGNARIMDTWTYVLGNEETKTTSLVIQEADLQVLSITPSTTTIPVGQPLTYDVVVVNNGPSDVVGAPFKFVTPDGFVVNAADVTFTTSCATPHGGTIDGSGDYNATLDLPNGCIITYHVKGKADPSLAGTNIKNDIEASIMRPNDVTDPDATNPVATQLPTDPHVECLNGNTPPTRANEHCNNIAYPIAVAVTPVADIVTVKTTQTPGQTKYVPGGIVTYIITVTNNGANDASNVHIVDNAPAGCNITEWTLTSTGAPVPFSTPITGTGNLDMTVGTFPNGGQLTYVVKMKTPSNATTNLVNTATVTTPTSDPDPTCPACASTLTPDPQADIVTVKSSAVTEITPGGADVVYTITVTNNGPSDAKNVRVQDALPAGALSMGWSASSAITLPANSGSGNLDQTIPVLPNGGVVTYTVTVKTDPAFTGAHLVNTATESATTPDPDSGTPCTTCDVTIPVVPKADVTVVKSATVTEFTPGGANVEYTITVTNHGPSVARNVRIQDALPAGGASMTWSAGPTPITLPATSGSGDLDQTISAIPSGEVVTYTVTVVTDPAYTGAQMKNVVTENAVTSDPDPGNNCNPCEVDLNNNPKADIVTQKKLKDPSQTTFVPGEAVDYVITVTNNGPSDAKDVNIKDNAPAGTTISSWKATAVSGGANPPAGAGVGDIDEIIANFPNGAVVTYEVTVQTPASFTGNLTNVAAVTGTTPDPVPACPDCSAGPITPAPSADIVTQKKLKNPGQTTFVPGEAVDYVITVTNNGPSDAKDVNIKDNAPAGTTISSWKATAVSGGATPPAGAGVGNIDEIIANFPNGAVVTYEVTVQTPASFTGNLTNVAAVTSTTPDPVTACPDCSAGPVTPVPSADIVVEKKLKNASQTSFVPGEAVEYVITVTNNGPSDAQNVRIQDALPTGGTSMSWIAGATTITPPATSGSGNLDQTIPTLPNGEIVTYTVTVVTDPAFTGAQIKNVVTKNAITPDPTPGNDCNPCEVDLNSNPKANIVTQKKLKNPSQTTFVPGEAVDYVITVTNNGPSNAKDVNIKDNAPAGTTISSWNATAVSGGATPPNGTGTGNINETIANFPNSAVVTYEVTLQTSSSFTGNLTNVAAVTSTTPDPVPACPDCSAGPITAAPSADIVTQKKLKNPGQTTFVPGEAVDYVITVTNNGASDAKDVNIKDNAPAGTTISSWKATAVSGGATPPNGTGNGNINETIANFPNGAVVTYEVTVQTPASFTGNLTNVAAVTSTTPDPVPACPDCAADPITPAPSADIVTQKKLKNPGQTTFVPGEAVDYVITVTNNGPSDAKDVNIKDNAPAGTTISTWKATAVSGGATPPNGTGNGNINETIANFPNGAVVTYEVTVQTPASFTGTLTNIAAVTTTTPDPVTPCPDCAAPGIPAAPEADIVTEKKLKNPSQTTFVPGEAVDYVITVTNNGPSDAKDVNIKDNAPAGTTISSWKATAVSGGATPPNGTGNGNINETIANFPNGAIVTYEVTLQTSSSFTGNLTNVAAVTSTTPDPVPACPDCAAGPTPAAPSADIVTQKKLKDPSQTTFVPGGSVDYVITVTNNGPSDAKDVNIKDNAPAGTTISTWKATAVSGGATPPNGTGNGDINETIANFPNGAVVTYEVTVQIPASFTANLTNVAAVTSTTPDPVVTCPGCSAGPITPAPSADIVTQKKLKDPSQTTFVPGGSVDYVITVTNNGPSDAEDVNIKDNAPAGTTISSWKAIAVSGGATPPNGTGTGNIDETIANFPNGAVVTYEVTVQIPASFTTNLTNVAAVTSTTPDPVPACPDCAADPITPAPSADIVTQKKLKNPGQTTFVPGEAVDYVITVTNNGLSDAKDVNIKDNAPAGTTISTWKATAVSGGATPPNGTGNGNINETIANFPNGAVVTYEVTVQTPASFTGTLTNIAAVTSTTPDPVTPCPDCAAPGIPAAPEADIVTQKKLKNPSQTTFVAGEAVDYVITVTNNGPSDAKDVNIKDNAPAGTTISSWKATAVSGGATPPNGTGNGNINEIIASFPNGAVVTYEVTLQTSSSFTGNLTNVAAVTSTTPDPVPACPDCSAGPITAVTNADIVTQKKLKNPSQTTFVPGSSVDYVITVTNNGPSDAKDVNIKDNAPAGTTISTWKATAVSGGATPPNGTGTGNIDETIANFPNGAVVTYEVTVQIPASFTGNLTNVAAVTSTTPDPVPACPDCSAGPIQPGASADIVTVKKLKNPAQVNFVPGEAVNYVITVTNNGPSDAKDVTIKDVAPAGTTISSWKATAVSGGATPPNGTGNGNINETIANFPNAAVVTYEVTIQTPASFTGTLTNIAAVTSTTSDPVTPCPDCAAPGIPAAPEADIVTEKKLKNPAQTTFVPGETVDYVITVTNHGPSDAKDVNIKDNAPTGTTISSWKATAVSGGATPPNGTGTGNINETIASFPNGAVVTYEVTVKIPSSFTANLTNVAAVTSTTPDPVPACPDCAAGPITPAPSADIVTQKKLKNPGQTTFVPGEAVDYVITVTNNGSSDAKDVNIKDVAPAGTTISSWKATAVSGGATPLNGTGNGNIDETIANFPNGAVVTYEVTVQTPASFTGTLTNIAAVTSTTPDPVTPCPDCAAPGIPAAPEADIVTEKKLKDPAQTKFVPGEAVVYVITVTNHGPSDAKDVNVKDVAPAGTIISSWKATAISGGATPPNATGNGNINETIASFPNGAIVAYEVTVQTPASFTGALTNIAAVTSTTPDPVTPCPDCAAPGIPAVGVADIEIVKALKDPSQTSFTPGDPVTYTITVTNHGPSDAQNVRVQDAIPTGGTGMSWDATETGGVALPALHGLSALNQVIPTIPNGGVVTYTVTVTTDPAYTGAQMVNKAAETSDTEDPNGGDPCTTCEVPLDAKPSADVQIVKTLKNTTQLNYQPGAPVEYTITVTNHGPSDAKNVHIQDALPTGAKSMTWSVVETRGTVPGLVRSGNASLDQTIANLPDNAILTYSVTMQTDPAYTGTLKNIATETSTTPDPNSNNPCTTCDASVTPKPSADIVTVKKLKNAAQTTFNPGDDIEYLITVTNNGPSDAKNVRIQDALPAGAKSMSWSATQTGGATVPASGGTTPLDQTIATFPNRAVVTYNITMTTDPAFTGSQIINVAKEESETEDPNGDDPCTTCQTPLQSVVSADIVTVKKLKNAGQTTFKPGEAVDYVITVTNNGPSNAKNVRIQDALPVGASSMSWTVTSNPAIALPAKSGNGSLDQTIAAMPDGAVVTYEVSVKTPSSFTGNLVNVATETSETPDPNGTTPCAACSVNTPAAPSADLVTVKTTKTAGKTVFSPGEAVVYTITVTNNGPSDAKNVSVADNAPAGTTITQWTASVTPATVNLPNQSGTGNLNETIASLPDGAIVTYEVTVQTPPTFSGTLSNTAVVSSTTPDPVSGCTACVTTPLKNVPGADIVTVKALKNPAQTSFKPGDAVVYIITVTNNGPSDAANVSIADKAPDGTTISEWKGSATGLTLINTQGNGDLNETIANMPDGAVITYEVTVQTPITFKDDLVNTAVVNSTTPDPVSGCPACTAPAVPVQIVPPVAVDDAAETKANNEVTVPVLDNDNPGEGGGSPIVPTTVEVVDQPKHGTVKVNADGSVNYTPDAGYVGADSVTYRVQDEGGNWSNVATVRINVISNDLDIPNVITPNGDGNNDKFVIKGLERYQQNEIVIFNRWNNMIFRSKNYQNDWDGRGLNAGTYFYTLKVLDGNGQWQTRNGFITLMR</sequence>
<feature type="domain" description="DUF11" evidence="1">
    <location>
        <begin position="2171"/>
        <end position="2280"/>
    </location>
</feature>
<feature type="domain" description="DUF11" evidence="1">
    <location>
        <begin position="2975"/>
        <end position="3084"/>
    </location>
</feature>
<evidence type="ECO:0000313" key="2">
    <source>
        <dbReference type="EMBL" id="KAA2245737.1"/>
    </source>
</evidence>
<feature type="domain" description="DUF11" evidence="1">
    <location>
        <begin position="1501"/>
        <end position="1610"/>
    </location>
</feature>
<feature type="domain" description="DUF11" evidence="1">
    <location>
        <begin position="3513"/>
        <end position="3623"/>
    </location>
</feature>
<name>A0A5B2W5T4_9BACT</name>
<feature type="domain" description="DUF11" evidence="1">
    <location>
        <begin position="3370"/>
        <end position="3489"/>
    </location>
</feature>
<reference evidence="2 3" key="1">
    <citation type="submission" date="2019-09" db="EMBL/GenBank/DDBJ databases">
        <title>Chitinophaga ginsengihumi sp. nov., isolated from soil of ginseng rhizosphere.</title>
        <authorList>
            <person name="Lee J."/>
        </authorList>
    </citation>
    <scope>NUCLEOTIDE SEQUENCE [LARGE SCALE GENOMIC DNA]</scope>
    <source>
        <strain evidence="2 3">BN140078</strain>
    </source>
</reference>
<dbReference type="InterPro" id="IPR001434">
    <property type="entry name" value="OmcB-like_DUF11"/>
</dbReference>
<feature type="domain" description="DUF11" evidence="1">
    <location>
        <begin position="2439"/>
        <end position="2548"/>
    </location>
</feature>
<dbReference type="InterPro" id="IPR051172">
    <property type="entry name" value="Chlamydia_OmcB"/>
</dbReference>
<feature type="domain" description="DUF11" evidence="1">
    <location>
        <begin position="1635"/>
        <end position="1744"/>
    </location>
</feature>
<proteinExistence type="predicted"/>
<feature type="domain" description="DUF11" evidence="1">
    <location>
        <begin position="1769"/>
        <end position="1878"/>
    </location>
</feature>
<dbReference type="Proteomes" id="UP000324611">
    <property type="component" value="Unassembled WGS sequence"/>
</dbReference>
<dbReference type="InterPro" id="IPR013783">
    <property type="entry name" value="Ig-like_fold"/>
</dbReference>
<feature type="domain" description="DUF11" evidence="1">
    <location>
        <begin position="1099"/>
        <end position="1208"/>
    </location>
</feature>
<dbReference type="NCBIfam" id="TIGR01451">
    <property type="entry name" value="B_ant_repeat"/>
    <property type="match status" value="25"/>
</dbReference>
<feature type="domain" description="DUF11" evidence="1">
    <location>
        <begin position="2037"/>
        <end position="2145"/>
    </location>
</feature>